<dbReference type="EMBL" id="MU865342">
    <property type="protein sequence ID" value="KAK4226764.1"/>
    <property type="molecule type" value="Genomic_DNA"/>
</dbReference>
<keyword evidence="1" id="KW-0472">Membrane</keyword>
<organism evidence="2 3">
    <name type="scientific">Podospora fimiseda</name>
    <dbReference type="NCBI Taxonomy" id="252190"/>
    <lineage>
        <taxon>Eukaryota</taxon>
        <taxon>Fungi</taxon>
        <taxon>Dikarya</taxon>
        <taxon>Ascomycota</taxon>
        <taxon>Pezizomycotina</taxon>
        <taxon>Sordariomycetes</taxon>
        <taxon>Sordariomycetidae</taxon>
        <taxon>Sordariales</taxon>
        <taxon>Podosporaceae</taxon>
        <taxon>Podospora</taxon>
    </lineage>
</organism>
<feature type="transmembrane region" description="Helical" evidence="1">
    <location>
        <begin position="183"/>
        <end position="205"/>
    </location>
</feature>
<feature type="transmembrane region" description="Helical" evidence="1">
    <location>
        <begin position="21"/>
        <end position="42"/>
    </location>
</feature>
<gene>
    <name evidence="2" type="ORF">QBC38DRAFT_365668</name>
</gene>
<comment type="caution">
    <text evidence="2">The sequence shown here is derived from an EMBL/GenBank/DDBJ whole genome shotgun (WGS) entry which is preliminary data.</text>
</comment>
<evidence type="ECO:0008006" key="4">
    <source>
        <dbReference type="Google" id="ProtNLM"/>
    </source>
</evidence>
<evidence type="ECO:0000313" key="3">
    <source>
        <dbReference type="Proteomes" id="UP001301958"/>
    </source>
</evidence>
<evidence type="ECO:0000256" key="1">
    <source>
        <dbReference type="SAM" id="Phobius"/>
    </source>
</evidence>
<proteinExistence type="predicted"/>
<feature type="transmembrane region" description="Helical" evidence="1">
    <location>
        <begin position="212"/>
        <end position="229"/>
    </location>
</feature>
<keyword evidence="3" id="KW-1185">Reference proteome</keyword>
<name>A0AAN7BNR7_9PEZI</name>
<dbReference type="PANTHER" id="PTHR37992:SF1">
    <property type="entry name" value="DUF1774-DOMAIN-CONTAINING PROTEIN"/>
    <property type="match status" value="1"/>
</dbReference>
<accession>A0AAN7BNR7</accession>
<dbReference type="PANTHER" id="PTHR37992">
    <property type="entry name" value="EXPRESSED PROTEIN"/>
    <property type="match status" value="1"/>
</dbReference>
<dbReference type="AlphaFoldDB" id="A0AAN7BNR7"/>
<keyword evidence="1" id="KW-0812">Transmembrane</keyword>
<keyword evidence="1" id="KW-1133">Transmembrane helix</keyword>
<feature type="transmembrane region" description="Helical" evidence="1">
    <location>
        <begin position="125"/>
        <end position="145"/>
    </location>
</feature>
<feature type="transmembrane region" description="Helical" evidence="1">
    <location>
        <begin position="62"/>
        <end position="83"/>
    </location>
</feature>
<dbReference type="Pfam" id="PF08611">
    <property type="entry name" value="DUF1774"/>
    <property type="match status" value="1"/>
</dbReference>
<feature type="transmembrane region" description="Helical" evidence="1">
    <location>
        <begin position="152"/>
        <end position="171"/>
    </location>
</feature>
<dbReference type="Proteomes" id="UP001301958">
    <property type="component" value="Unassembled WGS sequence"/>
</dbReference>
<sequence length="287" mass="32572">MDRLQQINPFAKRETHSSTSITTYKILTLLTWVLSVVTSVYYSTTDDKTHNIWHQNYLFYSAFTQNAIITSIYFVILFILQLVYISHLFSSDSSVASAAASVGSHFIVNNVLHTIWVLLFVNTHFVWSEIILLINFANLTSLYFRYNTYGRFIHAPAISGPLCWTFVAIYWNGAIMIPHQHSLFARILANVVVWSVLVYGGFFIVVYKDYTVGFALSVLTASLGVAQFFRQIVAFQWIFAFTIMSLLFVFTLLVAVPAWTGREVAWGGRASRTTEPADTERAPLLGE</sequence>
<dbReference type="InterPro" id="IPR013920">
    <property type="entry name" value="DUF1774_fun"/>
</dbReference>
<feature type="transmembrane region" description="Helical" evidence="1">
    <location>
        <begin position="235"/>
        <end position="259"/>
    </location>
</feature>
<reference evidence="2" key="1">
    <citation type="journal article" date="2023" name="Mol. Phylogenet. Evol.">
        <title>Genome-scale phylogeny and comparative genomics of the fungal order Sordariales.</title>
        <authorList>
            <person name="Hensen N."/>
            <person name="Bonometti L."/>
            <person name="Westerberg I."/>
            <person name="Brannstrom I.O."/>
            <person name="Guillou S."/>
            <person name="Cros-Aarteil S."/>
            <person name="Calhoun S."/>
            <person name="Haridas S."/>
            <person name="Kuo A."/>
            <person name="Mondo S."/>
            <person name="Pangilinan J."/>
            <person name="Riley R."/>
            <person name="LaButti K."/>
            <person name="Andreopoulos B."/>
            <person name="Lipzen A."/>
            <person name="Chen C."/>
            <person name="Yan M."/>
            <person name="Daum C."/>
            <person name="Ng V."/>
            <person name="Clum A."/>
            <person name="Steindorff A."/>
            <person name="Ohm R.A."/>
            <person name="Martin F."/>
            <person name="Silar P."/>
            <person name="Natvig D.O."/>
            <person name="Lalanne C."/>
            <person name="Gautier V."/>
            <person name="Ament-Velasquez S.L."/>
            <person name="Kruys A."/>
            <person name="Hutchinson M.I."/>
            <person name="Powell A.J."/>
            <person name="Barry K."/>
            <person name="Miller A.N."/>
            <person name="Grigoriev I.V."/>
            <person name="Debuchy R."/>
            <person name="Gladieux P."/>
            <person name="Hiltunen Thoren M."/>
            <person name="Johannesson H."/>
        </authorList>
    </citation>
    <scope>NUCLEOTIDE SEQUENCE</scope>
    <source>
        <strain evidence="2">CBS 990.96</strain>
    </source>
</reference>
<evidence type="ECO:0000313" key="2">
    <source>
        <dbReference type="EMBL" id="KAK4226764.1"/>
    </source>
</evidence>
<protein>
    <recommendedName>
        <fullName evidence="4">ATP synthase F0</fullName>
    </recommendedName>
</protein>
<reference evidence="2" key="2">
    <citation type="submission" date="2023-05" db="EMBL/GenBank/DDBJ databases">
        <authorList>
            <consortium name="Lawrence Berkeley National Laboratory"/>
            <person name="Steindorff A."/>
            <person name="Hensen N."/>
            <person name="Bonometti L."/>
            <person name="Westerberg I."/>
            <person name="Brannstrom I.O."/>
            <person name="Guillou S."/>
            <person name="Cros-Aarteil S."/>
            <person name="Calhoun S."/>
            <person name="Haridas S."/>
            <person name="Kuo A."/>
            <person name="Mondo S."/>
            <person name="Pangilinan J."/>
            <person name="Riley R."/>
            <person name="Labutti K."/>
            <person name="Andreopoulos B."/>
            <person name="Lipzen A."/>
            <person name="Chen C."/>
            <person name="Yanf M."/>
            <person name="Daum C."/>
            <person name="Ng V."/>
            <person name="Clum A."/>
            <person name="Ohm R."/>
            <person name="Martin F."/>
            <person name="Silar P."/>
            <person name="Natvig D."/>
            <person name="Lalanne C."/>
            <person name="Gautier V."/>
            <person name="Ament-Velasquez S.L."/>
            <person name="Kruys A."/>
            <person name="Hutchinson M.I."/>
            <person name="Powell A.J."/>
            <person name="Barry K."/>
            <person name="Miller A.N."/>
            <person name="Grigoriev I.V."/>
            <person name="Debuchy R."/>
            <person name="Gladieux P."/>
            <person name="Thoren M.H."/>
            <person name="Johannesson H."/>
        </authorList>
    </citation>
    <scope>NUCLEOTIDE SEQUENCE</scope>
    <source>
        <strain evidence="2">CBS 990.96</strain>
    </source>
</reference>